<dbReference type="GO" id="GO:0005737">
    <property type="term" value="C:cytoplasm"/>
    <property type="evidence" value="ECO:0007669"/>
    <property type="project" value="TreeGrafter"/>
</dbReference>
<reference evidence="7 8" key="1">
    <citation type="journal article" date="2002" name="Int. J. Syst. Evol. Microbiol.">
        <title>Sphingopyxis witflariensis sp. nov., isolated from activated sludge.</title>
        <authorList>
            <person name="Kampfer P."/>
            <person name="Witzenberger R."/>
            <person name="Denner E.B."/>
            <person name="Busse H.J."/>
            <person name="Neef A."/>
        </authorList>
    </citation>
    <scope>NUCLEOTIDE SEQUENCE [LARGE SCALE GENOMIC DNA]</scope>
    <source>
        <strain evidence="7 8">DSM 14551</strain>
    </source>
</reference>
<dbReference type="PANTHER" id="PTHR30468">
    <property type="entry name" value="ALPHA-KETOGLUTARATE-DEPENDENT SULFONATE DIOXYGENASE"/>
    <property type="match status" value="1"/>
</dbReference>
<dbReference type="GO" id="GO:0046872">
    <property type="term" value="F:metal ion binding"/>
    <property type="evidence" value="ECO:0007669"/>
    <property type="project" value="UniProtKB-KW"/>
</dbReference>
<dbReference type="OrthoDB" id="7209371at2"/>
<evidence type="ECO:0000256" key="1">
    <source>
        <dbReference type="ARBA" id="ARBA00005896"/>
    </source>
</evidence>
<keyword evidence="3 7" id="KW-0223">Dioxygenase</keyword>
<dbReference type="Proteomes" id="UP000197097">
    <property type="component" value="Unassembled WGS sequence"/>
</dbReference>
<comment type="similarity">
    <text evidence="1">Belongs to the TfdA dioxygenase family.</text>
</comment>
<evidence type="ECO:0000313" key="7">
    <source>
        <dbReference type="EMBL" id="OWR01489.1"/>
    </source>
</evidence>
<protein>
    <submittedName>
        <fullName evidence="7">Taurine dioxygenase</fullName>
    </submittedName>
</protein>
<evidence type="ECO:0000256" key="3">
    <source>
        <dbReference type="ARBA" id="ARBA00022964"/>
    </source>
</evidence>
<dbReference type="GO" id="GO:0000908">
    <property type="term" value="F:taurine dioxygenase activity"/>
    <property type="evidence" value="ECO:0007669"/>
    <property type="project" value="TreeGrafter"/>
</dbReference>
<keyword evidence="5" id="KW-0408">Iron</keyword>
<evidence type="ECO:0000256" key="2">
    <source>
        <dbReference type="ARBA" id="ARBA00022723"/>
    </source>
</evidence>
<accession>A0A246K6A0</accession>
<keyword evidence="4" id="KW-0560">Oxidoreductase</keyword>
<dbReference type="AlphaFoldDB" id="A0A246K6A0"/>
<name>A0A246K6A0_9SPHN</name>
<evidence type="ECO:0000259" key="6">
    <source>
        <dbReference type="Pfam" id="PF02668"/>
    </source>
</evidence>
<dbReference type="PANTHER" id="PTHR30468:SF1">
    <property type="entry name" value="ALPHA-KETOGLUTARATE-DEPENDENT SULFONATE DIOXYGENASE"/>
    <property type="match status" value="1"/>
</dbReference>
<dbReference type="RefSeq" id="WP_088471302.1">
    <property type="nucleotide sequence ID" value="NZ_NISJ01000001.1"/>
</dbReference>
<dbReference type="Pfam" id="PF02668">
    <property type="entry name" value="TauD"/>
    <property type="match status" value="1"/>
</dbReference>
<dbReference type="InterPro" id="IPR042098">
    <property type="entry name" value="TauD-like_sf"/>
</dbReference>
<dbReference type="SUPFAM" id="SSF51197">
    <property type="entry name" value="Clavaminate synthase-like"/>
    <property type="match status" value="1"/>
</dbReference>
<comment type="caution">
    <text evidence="7">The sequence shown here is derived from an EMBL/GenBank/DDBJ whole genome shotgun (WGS) entry which is preliminary data.</text>
</comment>
<feature type="domain" description="TauD/TfdA-like" evidence="6">
    <location>
        <begin position="5"/>
        <end position="274"/>
    </location>
</feature>
<dbReference type="EMBL" id="NISJ01000001">
    <property type="protein sequence ID" value="OWR01489.1"/>
    <property type="molecule type" value="Genomic_DNA"/>
</dbReference>
<proteinExistence type="inferred from homology"/>
<organism evidence="7 8">
    <name type="scientific">Sphingopyxis witflariensis</name>
    <dbReference type="NCBI Taxonomy" id="173675"/>
    <lineage>
        <taxon>Bacteria</taxon>
        <taxon>Pseudomonadati</taxon>
        <taxon>Pseudomonadota</taxon>
        <taxon>Alphaproteobacteria</taxon>
        <taxon>Sphingomonadales</taxon>
        <taxon>Sphingomonadaceae</taxon>
        <taxon>Sphingopyxis</taxon>
    </lineage>
</organism>
<dbReference type="InterPro" id="IPR051323">
    <property type="entry name" value="AtsK-like"/>
</dbReference>
<evidence type="ECO:0000256" key="4">
    <source>
        <dbReference type="ARBA" id="ARBA00023002"/>
    </source>
</evidence>
<dbReference type="Gene3D" id="3.60.130.10">
    <property type="entry name" value="Clavaminate synthase-like"/>
    <property type="match status" value="1"/>
</dbReference>
<sequence length="280" mass="30662">MTIHITPSGQACGARASGVDLTQPLDPATVAEIRASWLDHHVLAFPDQAMSDDDLERFTGYFGGFGDDPFIAPIPGRSHVIAVKRRADETSPLFAENWHSDWSFQARPPAGTCLFGITIPPVGGNTDFSNQHAALGAMPPELRAKIEGRNAIHSARGGYAPTGMYGANDKGRSMDIKSGEAALATQTHPFLRQHPETGREGLFGCAGYIIGIEGMADEEALPLLYELLQWQGREEFRYSHAWEPNMLIMWDNRSVLHRATGGYDGHDRLLHRTTIAAWDG</sequence>
<evidence type="ECO:0000313" key="8">
    <source>
        <dbReference type="Proteomes" id="UP000197097"/>
    </source>
</evidence>
<gene>
    <name evidence="7" type="ORF">CDQ91_03640</name>
</gene>
<evidence type="ECO:0000256" key="5">
    <source>
        <dbReference type="ARBA" id="ARBA00023004"/>
    </source>
</evidence>
<keyword evidence="8" id="KW-1185">Reference proteome</keyword>
<keyword evidence="2" id="KW-0479">Metal-binding</keyword>
<dbReference type="InterPro" id="IPR003819">
    <property type="entry name" value="TauD/TfdA-like"/>
</dbReference>
<dbReference type="GO" id="GO:0006790">
    <property type="term" value="P:sulfur compound metabolic process"/>
    <property type="evidence" value="ECO:0007669"/>
    <property type="project" value="TreeGrafter"/>
</dbReference>